<evidence type="ECO:0000313" key="1">
    <source>
        <dbReference type="EMBL" id="KAI3784996.1"/>
    </source>
</evidence>
<dbReference type="Proteomes" id="UP001056120">
    <property type="component" value="Linkage Group LG14"/>
</dbReference>
<keyword evidence="2" id="KW-1185">Reference proteome</keyword>
<name>A0ACB9GPJ6_9ASTR</name>
<dbReference type="EMBL" id="CM042031">
    <property type="protein sequence ID" value="KAI3784996.1"/>
    <property type="molecule type" value="Genomic_DNA"/>
</dbReference>
<evidence type="ECO:0000313" key="2">
    <source>
        <dbReference type="Proteomes" id="UP001056120"/>
    </source>
</evidence>
<accession>A0ACB9GPJ6</accession>
<sequence>MSNESLSGGYFEVEGYHSHLPKGDGGRAHLLSAHGAGPAHLLSAQEEGPAHLISAQVAGSAHLLSAQAARSEVTLLDLRLGQPILAYQSGNVIPSLVVDYGQRAIVTIRTTGQCLGGLSMVLMLYNCLEYKLGPHQFLLLLFISLVVTGFCVVFSAWRQHLQLQLHRLLANQHPPLPFLHQHPHLLLLYLDLLNFEGSSLDIEVAGNSLELVEEVIVVVVVEEVVGFVGERLGFVRVTVEIELLA</sequence>
<gene>
    <name evidence="1" type="ORF">L1987_44104</name>
</gene>
<protein>
    <submittedName>
        <fullName evidence="1">Uncharacterized protein</fullName>
    </submittedName>
</protein>
<proteinExistence type="predicted"/>
<organism evidence="1 2">
    <name type="scientific">Smallanthus sonchifolius</name>
    <dbReference type="NCBI Taxonomy" id="185202"/>
    <lineage>
        <taxon>Eukaryota</taxon>
        <taxon>Viridiplantae</taxon>
        <taxon>Streptophyta</taxon>
        <taxon>Embryophyta</taxon>
        <taxon>Tracheophyta</taxon>
        <taxon>Spermatophyta</taxon>
        <taxon>Magnoliopsida</taxon>
        <taxon>eudicotyledons</taxon>
        <taxon>Gunneridae</taxon>
        <taxon>Pentapetalae</taxon>
        <taxon>asterids</taxon>
        <taxon>campanulids</taxon>
        <taxon>Asterales</taxon>
        <taxon>Asteraceae</taxon>
        <taxon>Asteroideae</taxon>
        <taxon>Heliantheae alliance</taxon>
        <taxon>Millerieae</taxon>
        <taxon>Smallanthus</taxon>
    </lineage>
</organism>
<comment type="caution">
    <text evidence="1">The sequence shown here is derived from an EMBL/GenBank/DDBJ whole genome shotgun (WGS) entry which is preliminary data.</text>
</comment>
<reference evidence="1 2" key="2">
    <citation type="journal article" date="2022" name="Mol. Ecol. Resour.">
        <title>The genomes of chicory, endive, great burdock and yacon provide insights into Asteraceae paleo-polyploidization history and plant inulin production.</title>
        <authorList>
            <person name="Fan W."/>
            <person name="Wang S."/>
            <person name="Wang H."/>
            <person name="Wang A."/>
            <person name="Jiang F."/>
            <person name="Liu H."/>
            <person name="Zhao H."/>
            <person name="Xu D."/>
            <person name="Zhang Y."/>
        </authorList>
    </citation>
    <scope>NUCLEOTIDE SEQUENCE [LARGE SCALE GENOMIC DNA]</scope>
    <source>
        <strain evidence="2">cv. Yunnan</strain>
        <tissue evidence="1">Leaves</tissue>
    </source>
</reference>
<reference evidence="2" key="1">
    <citation type="journal article" date="2022" name="Mol. Ecol. Resour.">
        <title>The genomes of chicory, endive, great burdock and yacon provide insights into Asteraceae palaeo-polyploidization history and plant inulin production.</title>
        <authorList>
            <person name="Fan W."/>
            <person name="Wang S."/>
            <person name="Wang H."/>
            <person name="Wang A."/>
            <person name="Jiang F."/>
            <person name="Liu H."/>
            <person name="Zhao H."/>
            <person name="Xu D."/>
            <person name="Zhang Y."/>
        </authorList>
    </citation>
    <scope>NUCLEOTIDE SEQUENCE [LARGE SCALE GENOMIC DNA]</scope>
    <source>
        <strain evidence="2">cv. Yunnan</strain>
    </source>
</reference>